<dbReference type="Proteomes" id="UP000682892">
    <property type="component" value="Unassembled WGS sequence"/>
</dbReference>
<proteinExistence type="predicted"/>
<evidence type="ECO:0000313" key="1">
    <source>
        <dbReference type="EMBL" id="EAT41231.1"/>
    </source>
</evidence>
<dbReference type="HOGENOM" id="CLU_1405664_0_0_1"/>
<feature type="non-terminal residue" evidence="1">
    <location>
        <position position="1"/>
    </location>
</feature>
<reference evidence="1" key="1">
    <citation type="submission" date="2005-10" db="EMBL/GenBank/DDBJ databases">
        <authorList>
            <person name="Loftus B.J."/>
            <person name="Nene V.M."/>
            <person name="Hannick L.I."/>
            <person name="Bidwell S."/>
            <person name="Haas B."/>
            <person name="Amedeo P."/>
            <person name="Orvis J."/>
            <person name="Wortman J.R."/>
            <person name="White O.R."/>
            <person name="Salzberg S."/>
            <person name="Shumway M."/>
            <person name="Koo H."/>
            <person name="Zhao Y."/>
            <person name="Holmes M."/>
            <person name="Miller J."/>
            <person name="Schatz M."/>
            <person name="Pop M."/>
            <person name="Pai G."/>
            <person name="Utterback T."/>
            <person name="Rogers Y.-H."/>
            <person name="Kravitz S."/>
            <person name="Fraser C.M."/>
        </authorList>
    </citation>
    <scope>NUCLEOTIDE SEQUENCE</scope>
    <source>
        <strain evidence="1">Liverpool</strain>
    </source>
</reference>
<sequence>NIHAYKYVFTIFTTVTHHSEIFHLCLYGSGFPSFKNNHPINRPSCICVILYVEQKTNVQHQNHAQNQHYKHLKAHSVTRITTPSSTQYHFLHFVQPISIASIHISYHVQQLHHQFVLKLCRSHVCHYQLQLGVLFLGEILIKMTDRQTWLKLDSILVGTGTVYSLDVCQVSNFSVVFRSANCYFIPVAESYQTR</sequence>
<reference evidence="1" key="3">
    <citation type="submission" date="2012-09" db="EMBL/GenBank/DDBJ databases">
        <authorList>
            <consortium name="VectorBase"/>
        </authorList>
    </citation>
    <scope>NUCLEOTIDE SEQUENCE</scope>
    <source>
        <strain evidence="1">Liverpool</strain>
    </source>
</reference>
<reference evidence="1" key="2">
    <citation type="journal article" date="2007" name="Science">
        <title>Genome sequence of Aedes aegypti, a major arbovirus vector.</title>
        <authorList>
            <person name="Nene V."/>
            <person name="Wortman J.R."/>
            <person name="Lawson D."/>
            <person name="Haas B."/>
            <person name="Kodira C."/>
            <person name="Tu Z.J."/>
            <person name="Loftus B."/>
            <person name="Xi Z."/>
            <person name="Megy K."/>
            <person name="Grabherr M."/>
            <person name="Ren Q."/>
            <person name="Zdobnov E.M."/>
            <person name="Lobo N.F."/>
            <person name="Campbell K.S."/>
            <person name="Brown S.E."/>
            <person name="Bonaldo M.F."/>
            <person name="Zhu J."/>
            <person name="Sinkins S.P."/>
            <person name="Hogenkamp D.G."/>
            <person name="Amedeo P."/>
            <person name="Arensburger P."/>
            <person name="Atkinson P.W."/>
            <person name="Bidwell S."/>
            <person name="Biedler J."/>
            <person name="Birney E."/>
            <person name="Bruggner R.V."/>
            <person name="Costas J."/>
            <person name="Coy M.R."/>
            <person name="Crabtree J."/>
            <person name="Crawford M."/>
            <person name="Debruyn B."/>
            <person name="Decaprio D."/>
            <person name="Eiglmeier K."/>
            <person name="Eisenstadt E."/>
            <person name="El-Dorry H."/>
            <person name="Gelbart W.M."/>
            <person name="Gomes S.L."/>
            <person name="Hammond M."/>
            <person name="Hannick L.I."/>
            <person name="Hogan J.R."/>
            <person name="Holmes M.H."/>
            <person name="Jaffe D."/>
            <person name="Johnston J.S."/>
            <person name="Kennedy R.C."/>
            <person name="Koo H."/>
            <person name="Kravitz S."/>
            <person name="Kriventseva E.V."/>
            <person name="Kulp D."/>
            <person name="Labutti K."/>
            <person name="Lee E."/>
            <person name="Li S."/>
            <person name="Lovin D.D."/>
            <person name="Mao C."/>
            <person name="Mauceli E."/>
            <person name="Menck C.F."/>
            <person name="Miller J.R."/>
            <person name="Montgomery P."/>
            <person name="Mori A."/>
            <person name="Nascimento A.L."/>
            <person name="Naveira H.F."/>
            <person name="Nusbaum C."/>
            <person name="O'leary S."/>
            <person name="Orvis J."/>
            <person name="Pertea M."/>
            <person name="Quesneville H."/>
            <person name="Reidenbach K.R."/>
            <person name="Rogers Y.H."/>
            <person name="Roth C.W."/>
            <person name="Schneider J.R."/>
            <person name="Schatz M."/>
            <person name="Shumway M."/>
            <person name="Stanke M."/>
            <person name="Stinson E.O."/>
            <person name="Tubio J.M."/>
            <person name="Vanzee J.P."/>
            <person name="Verjovski-Almeida S."/>
            <person name="Werner D."/>
            <person name="White O."/>
            <person name="Wyder S."/>
            <person name="Zeng Q."/>
            <person name="Zhao Q."/>
            <person name="Zhao Y."/>
            <person name="Hill C.A."/>
            <person name="Raikhel A.S."/>
            <person name="Soares M.B."/>
            <person name="Knudson D.L."/>
            <person name="Lee N.H."/>
            <person name="Galagan J."/>
            <person name="Salzberg S.L."/>
            <person name="Paulsen I.T."/>
            <person name="Dimopoulos G."/>
            <person name="Collins F.H."/>
            <person name="Birren B."/>
            <person name="Fraser-Liggett C.M."/>
            <person name="Severson D.W."/>
        </authorList>
    </citation>
    <scope>NUCLEOTIDE SEQUENCE [LARGE SCALE GENOMIC DNA]</scope>
    <source>
        <strain evidence="1">Liverpool</strain>
    </source>
</reference>
<accession>Q173M2</accession>
<evidence type="ECO:0000313" key="2">
    <source>
        <dbReference type="Proteomes" id="UP000682892"/>
    </source>
</evidence>
<dbReference type="EMBL" id="CH477421">
    <property type="protein sequence ID" value="EAT41231.1"/>
    <property type="molecule type" value="Genomic_DNA"/>
</dbReference>
<gene>
    <name evidence="1" type="ORF">AaeL_AAEL007108</name>
</gene>
<dbReference type="PaxDb" id="7159-AAEL007108-PA"/>
<dbReference type="AlphaFoldDB" id="Q173M2"/>
<protein>
    <submittedName>
        <fullName evidence="1">AAEL007108-PA</fullName>
    </submittedName>
</protein>
<name>Q173M2_AEDAE</name>
<organism evidence="1 2">
    <name type="scientific">Aedes aegypti</name>
    <name type="common">Yellowfever mosquito</name>
    <name type="synonym">Culex aegypti</name>
    <dbReference type="NCBI Taxonomy" id="7159"/>
    <lineage>
        <taxon>Eukaryota</taxon>
        <taxon>Metazoa</taxon>
        <taxon>Ecdysozoa</taxon>
        <taxon>Arthropoda</taxon>
        <taxon>Hexapoda</taxon>
        <taxon>Insecta</taxon>
        <taxon>Pterygota</taxon>
        <taxon>Neoptera</taxon>
        <taxon>Endopterygota</taxon>
        <taxon>Diptera</taxon>
        <taxon>Nematocera</taxon>
        <taxon>Culicoidea</taxon>
        <taxon>Culicidae</taxon>
        <taxon>Culicinae</taxon>
        <taxon>Aedini</taxon>
        <taxon>Aedes</taxon>
        <taxon>Stegomyia</taxon>
    </lineage>
</organism>